<dbReference type="InterPro" id="IPR021836">
    <property type="entry name" value="DUF3429"/>
</dbReference>
<keyword evidence="1 2" id="KW-0812">Transmembrane</keyword>
<gene>
    <name evidence="2" type="ORF">NTJ_08613</name>
</gene>
<keyword evidence="1" id="KW-1133">Transmembrane helix</keyword>
<dbReference type="EMBL" id="AP028914">
    <property type="protein sequence ID" value="BES95804.1"/>
    <property type="molecule type" value="Genomic_DNA"/>
</dbReference>
<evidence type="ECO:0000256" key="1">
    <source>
        <dbReference type="SAM" id="Phobius"/>
    </source>
</evidence>
<dbReference type="PANTHER" id="PTHR15887">
    <property type="entry name" value="TRANSMEMBRANE PROTEIN 69"/>
    <property type="match status" value="1"/>
</dbReference>
<proteinExistence type="predicted"/>
<keyword evidence="1" id="KW-0472">Membrane</keyword>
<name>A0ABN7AWY1_9HEMI</name>
<feature type="transmembrane region" description="Helical" evidence="1">
    <location>
        <begin position="107"/>
        <end position="130"/>
    </location>
</feature>
<feature type="transmembrane region" description="Helical" evidence="1">
    <location>
        <begin position="177"/>
        <end position="200"/>
    </location>
</feature>
<evidence type="ECO:0000313" key="2">
    <source>
        <dbReference type="EMBL" id="BES95804.1"/>
    </source>
</evidence>
<dbReference type="PANTHER" id="PTHR15887:SF1">
    <property type="entry name" value="TRANSMEMBRANE PROTEIN 69"/>
    <property type="match status" value="1"/>
</dbReference>
<keyword evidence="3" id="KW-1185">Reference proteome</keyword>
<organism evidence="2 3">
    <name type="scientific">Nesidiocoris tenuis</name>
    <dbReference type="NCBI Taxonomy" id="355587"/>
    <lineage>
        <taxon>Eukaryota</taxon>
        <taxon>Metazoa</taxon>
        <taxon>Ecdysozoa</taxon>
        <taxon>Arthropoda</taxon>
        <taxon>Hexapoda</taxon>
        <taxon>Insecta</taxon>
        <taxon>Pterygota</taxon>
        <taxon>Neoptera</taxon>
        <taxon>Paraneoptera</taxon>
        <taxon>Hemiptera</taxon>
        <taxon>Heteroptera</taxon>
        <taxon>Panheteroptera</taxon>
        <taxon>Cimicomorpha</taxon>
        <taxon>Miridae</taxon>
        <taxon>Dicyphina</taxon>
        <taxon>Nesidiocoris</taxon>
    </lineage>
</organism>
<feature type="transmembrane region" description="Helical" evidence="1">
    <location>
        <begin position="220"/>
        <end position="239"/>
    </location>
</feature>
<sequence length="242" mass="26123">MFSLCRRALIDTGLNNIGSSRLICQLPPRTFQANSTDEKQQTRTRFLPFHITCGHGSSNFGIQFVQFSRHKSTTTTMPLDFTVAKSQFVANLKDIHLADAKDAPAPIFWSGMLGLVPIVLPPLSFLLFGYSNSLATMQMTFAATISAFLAGTKYGTHVARPETARGVDVVASIAPQFAAFTGLLLPQAIGFPLIAGSIALAGFVDLTTGDYPPWYKAMRLGLTATVLASLSLTCLIKLFSLL</sequence>
<dbReference type="Proteomes" id="UP001307889">
    <property type="component" value="Chromosome 6"/>
</dbReference>
<protein>
    <submittedName>
        <fullName evidence="2">Transmembrane protein 69</fullName>
    </submittedName>
</protein>
<evidence type="ECO:0000313" key="3">
    <source>
        <dbReference type="Proteomes" id="UP001307889"/>
    </source>
</evidence>
<accession>A0ABN7AWY1</accession>
<reference evidence="2 3" key="1">
    <citation type="submission" date="2023-09" db="EMBL/GenBank/DDBJ databases">
        <title>Nesidiocoris tenuis whole genome shotgun sequence.</title>
        <authorList>
            <person name="Shibata T."/>
            <person name="Shimoda M."/>
            <person name="Kobayashi T."/>
            <person name="Uehara T."/>
        </authorList>
    </citation>
    <scope>NUCLEOTIDE SEQUENCE [LARGE SCALE GENOMIC DNA]</scope>
    <source>
        <strain evidence="2 3">Japan</strain>
    </source>
</reference>
<dbReference type="Pfam" id="PF11911">
    <property type="entry name" value="DUF3429"/>
    <property type="match status" value="1"/>
</dbReference>